<feature type="domain" description="SHIRT" evidence="3">
    <location>
        <begin position="268"/>
        <end position="346"/>
    </location>
</feature>
<evidence type="ECO:0000256" key="2">
    <source>
        <dbReference type="SAM" id="SignalP"/>
    </source>
</evidence>
<keyword evidence="1" id="KW-0472">Membrane</keyword>
<protein>
    <submittedName>
        <fullName evidence="4">SHIRT domain-containing protein</fullName>
    </submittedName>
</protein>
<feature type="signal peptide" evidence="2">
    <location>
        <begin position="1"/>
        <end position="37"/>
    </location>
</feature>
<evidence type="ECO:0000259" key="3">
    <source>
        <dbReference type="Pfam" id="PF18655"/>
    </source>
</evidence>
<keyword evidence="5" id="KW-1185">Reference proteome</keyword>
<name>A0ABU5G7T6_9ACTO</name>
<reference evidence="4 5" key="1">
    <citation type="submission" date="2023-10" db="EMBL/GenBank/DDBJ databases">
        <title>Whole Genome based description of the genera Actinobaculum and Actinotignum reveals a complex phylogenetic relationship within the species included in the genus Actinotignum.</title>
        <authorList>
            <person name="Jensen C.S."/>
            <person name="Dargis R."/>
            <person name="Kemp M."/>
            <person name="Christensen J.J."/>
        </authorList>
    </citation>
    <scope>NUCLEOTIDE SEQUENCE [LARGE SCALE GENOMIC DNA]</scope>
    <source>
        <strain evidence="4 5">SLA_B974</strain>
    </source>
</reference>
<feature type="chain" id="PRO_5045764986" evidence="2">
    <location>
        <begin position="38"/>
        <end position="397"/>
    </location>
</feature>
<keyword evidence="2" id="KW-0732">Signal</keyword>
<dbReference type="Pfam" id="PF18655">
    <property type="entry name" value="SHIRT"/>
    <property type="match status" value="1"/>
</dbReference>
<evidence type="ECO:0000313" key="4">
    <source>
        <dbReference type="EMBL" id="MDY5133395.1"/>
    </source>
</evidence>
<keyword evidence="1" id="KW-1133">Transmembrane helix</keyword>
<keyword evidence="1" id="KW-0812">Transmembrane</keyword>
<dbReference type="InterPro" id="IPR041030">
    <property type="entry name" value="SHIRT"/>
</dbReference>
<gene>
    <name evidence="4" type="ORF">R6G86_06555</name>
</gene>
<evidence type="ECO:0000313" key="5">
    <source>
        <dbReference type="Proteomes" id="UP001275049"/>
    </source>
</evidence>
<sequence>MVPRLPRTGTFSRFSVFLLAILLIVGLSGVNATPAAAAPTNVSITVDSDAYAVDNAGQITSDNEFLYDSSKGNTATDAYQIAYRGTLDMKGVWNSYNLFKLGWLLRNRFDKTRYAGKTFSGEWDISFTVDPTVVSANPDFVSCATVQAEMEKQNAPSKFGDIMRCETATYDAGTGKFTAHFKLQHADGSKVTGGDLEKSEYQPAKLVLTTPKNALYVPQSKFVAGKTFKMVNPTVSGKMAMDYFYVGMPLLFEDTADPVALTMVATNDAKFTFASRDSSRQLPEDILKLTPASVTMLRTGDKVSAPELAQTSVKEDQGTWNFEGWTPAEATVDGKDLNFIGYWSYTMNSVPSQPAPAPAPTVQKLPNVGSYTAALILLAGVLVLFGVGGVYRRRHSN</sequence>
<dbReference type="EMBL" id="JAWNGA010000011">
    <property type="protein sequence ID" value="MDY5133395.1"/>
    <property type="molecule type" value="Genomic_DNA"/>
</dbReference>
<comment type="caution">
    <text evidence="4">The sequence shown here is derived from an EMBL/GenBank/DDBJ whole genome shotgun (WGS) entry which is preliminary data.</text>
</comment>
<dbReference type="Proteomes" id="UP001275049">
    <property type="component" value="Unassembled WGS sequence"/>
</dbReference>
<accession>A0ABU5G7T6</accession>
<evidence type="ECO:0000256" key="1">
    <source>
        <dbReference type="SAM" id="Phobius"/>
    </source>
</evidence>
<organism evidence="4 5">
    <name type="scientific">Actinotignum urinale</name>
    <dbReference type="NCBI Taxonomy" id="190146"/>
    <lineage>
        <taxon>Bacteria</taxon>
        <taxon>Bacillati</taxon>
        <taxon>Actinomycetota</taxon>
        <taxon>Actinomycetes</taxon>
        <taxon>Actinomycetales</taxon>
        <taxon>Actinomycetaceae</taxon>
        <taxon>Actinotignum</taxon>
    </lineage>
</organism>
<proteinExistence type="predicted"/>
<dbReference type="RefSeq" id="WP_320755369.1">
    <property type="nucleotide sequence ID" value="NZ_JAWNGA010000011.1"/>
</dbReference>
<feature type="transmembrane region" description="Helical" evidence="1">
    <location>
        <begin position="371"/>
        <end position="391"/>
    </location>
</feature>